<evidence type="ECO:0000313" key="2">
    <source>
        <dbReference type="EMBL" id="RKG30289.1"/>
    </source>
</evidence>
<keyword evidence="3" id="KW-1185">Reference proteome</keyword>
<feature type="compositionally biased region" description="Polar residues" evidence="1">
    <location>
        <begin position="325"/>
        <end position="334"/>
    </location>
</feature>
<reference evidence="2 3" key="1">
    <citation type="submission" date="2018-09" db="EMBL/GenBank/DDBJ databases">
        <title>The draft genome of Acinetobacter spp. strains.</title>
        <authorList>
            <person name="Qin J."/>
            <person name="Feng Y."/>
            <person name="Zong Z."/>
        </authorList>
    </citation>
    <scope>NUCLEOTIDE SEQUENCE [LARGE SCALE GENOMIC DNA]</scope>
    <source>
        <strain evidence="2 3">WCHAc060096</strain>
    </source>
</reference>
<organism evidence="2 3">
    <name type="scientific">Acinetobacter guerrae</name>
    <dbReference type="NCBI Taxonomy" id="1843371"/>
    <lineage>
        <taxon>Bacteria</taxon>
        <taxon>Pseudomonadati</taxon>
        <taxon>Pseudomonadota</taxon>
        <taxon>Gammaproteobacteria</taxon>
        <taxon>Moraxellales</taxon>
        <taxon>Moraxellaceae</taxon>
        <taxon>Acinetobacter</taxon>
    </lineage>
</organism>
<dbReference type="Proteomes" id="UP000269001">
    <property type="component" value="Unassembled WGS sequence"/>
</dbReference>
<accession>A0A3A8E7Y6</accession>
<dbReference type="AlphaFoldDB" id="A0A3A8E7Y6"/>
<comment type="caution">
    <text evidence="2">The sequence shown here is derived from an EMBL/GenBank/DDBJ whole genome shotgun (WGS) entry which is preliminary data.</text>
</comment>
<sequence>MKPIKIFKVGNHTSMQGVSGQYTKDMLAECVAAYSPQTHEAPFVKGHPKHDDPAYGWVDHLELSDDGYLLAYPKKVDAEFAENVNAGRHNKVSSSFYLPDSPNNPTPGKLYLRHVGFLGAMPPSVKGLGTVQFAENEEGIADFANPFYGFDLIADFMRRWRDSIIDEKGQEEADKVAPNWIIDSLREYATGHPYEAQAAFSEFSQSLGMSELPKTEPTAPTKTTRELELEEQLAQAHAAMAAKENAEKEASFSEFVESLVAGGHMPPKFKPKAISLLNAAGKQDQQVVNFAEGEVSFSEAVKSFLAETFDSKIITFGEGIKKTDVNPTVNQSENPLVADAKSRSA</sequence>
<name>A0A3A8E7Y6_9GAMM</name>
<evidence type="ECO:0000313" key="3">
    <source>
        <dbReference type="Proteomes" id="UP000269001"/>
    </source>
</evidence>
<evidence type="ECO:0000256" key="1">
    <source>
        <dbReference type="SAM" id="MobiDB-lite"/>
    </source>
</evidence>
<protein>
    <submittedName>
        <fullName evidence="2">Peptidase</fullName>
    </submittedName>
</protein>
<gene>
    <name evidence="2" type="ORF">D7V21_16230</name>
</gene>
<dbReference type="EMBL" id="RAXU01000036">
    <property type="protein sequence ID" value="RKG30289.1"/>
    <property type="molecule type" value="Genomic_DNA"/>
</dbReference>
<feature type="region of interest" description="Disordered" evidence="1">
    <location>
        <begin position="323"/>
        <end position="345"/>
    </location>
</feature>
<proteinExistence type="predicted"/>
<dbReference type="RefSeq" id="WP_120371430.1">
    <property type="nucleotide sequence ID" value="NZ_RAXU01000036.1"/>
</dbReference>